<evidence type="ECO:0000256" key="7">
    <source>
        <dbReference type="ARBA" id="ARBA00025067"/>
    </source>
</evidence>
<feature type="domain" description="DHFR" evidence="10">
    <location>
        <begin position="2"/>
        <end position="161"/>
    </location>
</feature>
<proteinExistence type="inferred from homology"/>
<dbReference type="GO" id="GO:0046654">
    <property type="term" value="P:tetrahydrofolate biosynthetic process"/>
    <property type="evidence" value="ECO:0007669"/>
    <property type="project" value="InterPro"/>
</dbReference>
<comment type="function">
    <text evidence="7 8">Key enzyme in folate metabolism. Catalyzes an essential reaction for de novo glycine and purine synthesis, and for DNA precursor synthesis.</text>
</comment>
<dbReference type="EMBL" id="CAJVAS010000011">
    <property type="protein sequence ID" value="CAG7627908.1"/>
    <property type="molecule type" value="Genomic_DNA"/>
</dbReference>
<dbReference type="GO" id="GO:0046655">
    <property type="term" value="P:folic acid metabolic process"/>
    <property type="evidence" value="ECO:0007669"/>
    <property type="project" value="TreeGrafter"/>
</dbReference>
<dbReference type="Pfam" id="PF00186">
    <property type="entry name" value="DHFR_1"/>
    <property type="match status" value="1"/>
</dbReference>
<dbReference type="InterPro" id="IPR017925">
    <property type="entry name" value="DHFR_CS"/>
</dbReference>
<dbReference type="PIRSF" id="PIRSF000194">
    <property type="entry name" value="DHFR"/>
    <property type="match status" value="1"/>
</dbReference>
<organism evidence="11 12">
    <name type="scientific">Paenibacillus solanacearum</name>
    <dbReference type="NCBI Taxonomy" id="2048548"/>
    <lineage>
        <taxon>Bacteria</taxon>
        <taxon>Bacillati</taxon>
        <taxon>Bacillota</taxon>
        <taxon>Bacilli</taxon>
        <taxon>Bacillales</taxon>
        <taxon>Paenibacillaceae</taxon>
        <taxon>Paenibacillus</taxon>
    </lineage>
</organism>
<sequence>MTVSFIFAMDETRGIGIDNKMPWYLPNDFAYFKSKTLGHTVLMGRKTFDSLGGKPLPKRRNVVLTRDPSFSAEGIETVRTVEEAMEYGRGEEELFVIGGSEVFRLFLPYADRMYVTEIAHRFRVDTYFMEVDMQEWREASRERGLKDERNPYAYDFVVYERIGKPDLG</sequence>
<dbReference type="PANTHER" id="PTHR48069">
    <property type="entry name" value="DIHYDROFOLATE REDUCTASE"/>
    <property type="match status" value="1"/>
</dbReference>
<comment type="pathway">
    <text evidence="1 8">Cofactor biosynthesis; tetrahydrofolate biosynthesis; 5,6,7,8-tetrahydrofolate from 7,8-dihydrofolate: step 1/1.</text>
</comment>
<comment type="catalytic activity">
    <reaction evidence="8">
        <text>(6S)-5,6,7,8-tetrahydrofolate + NADP(+) = 7,8-dihydrofolate + NADPH + H(+)</text>
        <dbReference type="Rhea" id="RHEA:15009"/>
        <dbReference type="ChEBI" id="CHEBI:15378"/>
        <dbReference type="ChEBI" id="CHEBI:57451"/>
        <dbReference type="ChEBI" id="CHEBI:57453"/>
        <dbReference type="ChEBI" id="CHEBI:57783"/>
        <dbReference type="ChEBI" id="CHEBI:58349"/>
        <dbReference type="EC" id="1.5.1.3"/>
    </reaction>
</comment>
<evidence type="ECO:0000256" key="8">
    <source>
        <dbReference type="PIRNR" id="PIRNR000194"/>
    </source>
</evidence>
<evidence type="ECO:0000313" key="12">
    <source>
        <dbReference type="Proteomes" id="UP000693672"/>
    </source>
</evidence>
<dbReference type="GO" id="GO:0046452">
    <property type="term" value="P:dihydrofolate metabolic process"/>
    <property type="evidence" value="ECO:0007669"/>
    <property type="project" value="TreeGrafter"/>
</dbReference>
<dbReference type="RefSeq" id="WP_218092726.1">
    <property type="nucleotide sequence ID" value="NZ_CAJVAS010000011.1"/>
</dbReference>
<keyword evidence="6 8" id="KW-0560">Oxidoreductase</keyword>
<evidence type="ECO:0000256" key="1">
    <source>
        <dbReference type="ARBA" id="ARBA00004903"/>
    </source>
</evidence>
<evidence type="ECO:0000256" key="4">
    <source>
        <dbReference type="ARBA" id="ARBA00022563"/>
    </source>
</evidence>
<evidence type="ECO:0000256" key="3">
    <source>
        <dbReference type="ARBA" id="ARBA00012856"/>
    </source>
</evidence>
<dbReference type="PROSITE" id="PS51330">
    <property type="entry name" value="DHFR_2"/>
    <property type="match status" value="1"/>
</dbReference>
<evidence type="ECO:0000313" key="11">
    <source>
        <dbReference type="EMBL" id="CAG7627908.1"/>
    </source>
</evidence>
<dbReference type="GO" id="GO:0006730">
    <property type="term" value="P:one-carbon metabolic process"/>
    <property type="evidence" value="ECO:0007669"/>
    <property type="project" value="UniProtKB-KW"/>
</dbReference>
<dbReference type="Proteomes" id="UP000693672">
    <property type="component" value="Unassembled WGS sequence"/>
</dbReference>
<keyword evidence="5 8" id="KW-0521">NADP</keyword>
<dbReference type="GO" id="GO:0070401">
    <property type="term" value="F:NADP+ binding"/>
    <property type="evidence" value="ECO:0007669"/>
    <property type="project" value="UniProtKB-ARBA"/>
</dbReference>
<comment type="caution">
    <text evidence="11">The sequence shown here is derived from an EMBL/GenBank/DDBJ whole genome shotgun (WGS) entry which is preliminary data.</text>
</comment>
<dbReference type="GO" id="GO:0005829">
    <property type="term" value="C:cytosol"/>
    <property type="evidence" value="ECO:0007669"/>
    <property type="project" value="TreeGrafter"/>
</dbReference>
<dbReference type="GO" id="GO:0004146">
    <property type="term" value="F:dihydrofolate reductase activity"/>
    <property type="evidence" value="ECO:0007669"/>
    <property type="project" value="UniProtKB-EC"/>
</dbReference>
<evidence type="ECO:0000256" key="2">
    <source>
        <dbReference type="ARBA" id="ARBA00009539"/>
    </source>
</evidence>
<evidence type="ECO:0000256" key="9">
    <source>
        <dbReference type="RuleBase" id="RU004474"/>
    </source>
</evidence>
<accession>A0A916K1P0</accession>
<dbReference type="FunFam" id="3.40.430.10:FF:000001">
    <property type="entry name" value="Dihydrofolate reductase"/>
    <property type="match status" value="1"/>
</dbReference>
<dbReference type="CDD" id="cd00209">
    <property type="entry name" value="DHFR"/>
    <property type="match status" value="1"/>
</dbReference>
<protein>
    <recommendedName>
        <fullName evidence="3 8">Dihydrofolate reductase</fullName>
        <ecNumber evidence="3 8">1.5.1.3</ecNumber>
    </recommendedName>
</protein>
<dbReference type="InterPro" id="IPR012259">
    <property type="entry name" value="DHFR"/>
</dbReference>
<gene>
    <name evidence="11" type="primary">dfrA</name>
    <name evidence="11" type="ORF">PAESOLCIP111_02965</name>
</gene>
<evidence type="ECO:0000256" key="6">
    <source>
        <dbReference type="ARBA" id="ARBA00023002"/>
    </source>
</evidence>
<evidence type="ECO:0000259" key="10">
    <source>
        <dbReference type="PROSITE" id="PS51330"/>
    </source>
</evidence>
<evidence type="ECO:0000256" key="5">
    <source>
        <dbReference type="ARBA" id="ARBA00022857"/>
    </source>
</evidence>
<dbReference type="PANTHER" id="PTHR48069:SF3">
    <property type="entry name" value="DIHYDROFOLATE REDUCTASE"/>
    <property type="match status" value="1"/>
</dbReference>
<comment type="similarity">
    <text evidence="2 8 9">Belongs to the dihydrofolate reductase family.</text>
</comment>
<keyword evidence="12" id="KW-1185">Reference proteome</keyword>
<dbReference type="PROSITE" id="PS00075">
    <property type="entry name" value="DHFR_1"/>
    <property type="match status" value="1"/>
</dbReference>
<name>A0A916K1P0_9BACL</name>
<dbReference type="EC" id="1.5.1.3" evidence="3 8"/>
<reference evidence="11" key="1">
    <citation type="submission" date="2021-06" db="EMBL/GenBank/DDBJ databases">
        <authorList>
            <person name="Criscuolo A."/>
        </authorList>
    </citation>
    <scope>NUCLEOTIDE SEQUENCE</scope>
    <source>
        <strain evidence="11">CIP111600</strain>
    </source>
</reference>
<dbReference type="AlphaFoldDB" id="A0A916K1P0"/>
<dbReference type="InterPro" id="IPR001796">
    <property type="entry name" value="DHFR_dom"/>
</dbReference>
<keyword evidence="4 8" id="KW-0554">One-carbon metabolism</keyword>